<keyword evidence="1 2" id="KW-0645">Protease</keyword>
<accession>A0A210Q9R1</accession>
<gene>
    <name evidence="4" type="ORF">KP79_PYT06267</name>
</gene>
<proteinExistence type="predicted"/>
<dbReference type="Pfam" id="PF01400">
    <property type="entry name" value="Astacin"/>
    <property type="match status" value="1"/>
</dbReference>
<feature type="domain" description="Peptidase M12A" evidence="3">
    <location>
        <begin position="107"/>
        <end position="316"/>
    </location>
</feature>
<dbReference type="GO" id="GO:0008270">
    <property type="term" value="F:zinc ion binding"/>
    <property type="evidence" value="ECO:0007669"/>
    <property type="project" value="UniProtKB-UniRule"/>
</dbReference>
<protein>
    <recommendedName>
        <fullName evidence="2">Metalloendopeptidase</fullName>
        <ecNumber evidence="2">3.4.24.-</ecNumber>
    </recommendedName>
</protein>
<comment type="caution">
    <text evidence="4">The sequence shown here is derived from an EMBL/GenBank/DDBJ whole genome shotgun (WGS) entry which is preliminary data.</text>
</comment>
<keyword evidence="1 2" id="KW-0378">Hydrolase</keyword>
<feature type="binding site" evidence="1">
    <location>
        <position position="219"/>
    </location>
    <ligand>
        <name>Zn(2+)</name>
        <dbReference type="ChEBI" id="CHEBI:29105"/>
        <note>catalytic</note>
    </ligand>
</feature>
<dbReference type="Gene3D" id="3.40.390.10">
    <property type="entry name" value="Collagenase (Catalytic Domain)"/>
    <property type="match status" value="1"/>
</dbReference>
<feature type="binding site" evidence="1">
    <location>
        <position position="213"/>
    </location>
    <ligand>
        <name>Zn(2+)</name>
        <dbReference type="ChEBI" id="CHEBI:29105"/>
        <note>catalytic</note>
    </ligand>
</feature>
<reference evidence="4 5" key="1">
    <citation type="journal article" date="2017" name="Nat. Ecol. Evol.">
        <title>Scallop genome provides insights into evolution of bilaterian karyotype and development.</title>
        <authorList>
            <person name="Wang S."/>
            <person name="Zhang J."/>
            <person name="Jiao W."/>
            <person name="Li J."/>
            <person name="Xun X."/>
            <person name="Sun Y."/>
            <person name="Guo X."/>
            <person name="Huan P."/>
            <person name="Dong B."/>
            <person name="Zhang L."/>
            <person name="Hu X."/>
            <person name="Sun X."/>
            <person name="Wang J."/>
            <person name="Zhao C."/>
            <person name="Wang Y."/>
            <person name="Wang D."/>
            <person name="Huang X."/>
            <person name="Wang R."/>
            <person name="Lv J."/>
            <person name="Li Y."/>
            <person name="Zhang Z."/>
            <person name="Liu B."/>
            <person name="Lu W."/>
            <person name="Hui Y."/>
            <person name="Liang J."/>
            <person name="Zhou Z."/>
            <person name="Hou R."/>
            <person name="Li X."/>
            <person name="Liu Y."/>
            <person name="Li H."/>
            <person name="Ning X."/>
            <person name="Lin Y."/>
            <person name="Zhao L."/>
            <person name="Xing Q."/>
            <person name="Dou J."/>
            <person name="Li Y."/>
            <person name="Mao J."/>
            <person name="Guo H."/>
            <person name="Dou H."/>
            <person name="Li T."/>
            <person name="Mu C."/>
            <person name="Jiang W."/>
            <person name="Fu Q."/>
            <person name="Fu X."/>
            <person name="Miao Y."/>
            <person name="Liu J."/>
            <person name="Yu Q."/>
            <person name="Li R."/>
            <person name="Liao H."/>
            <person name="Li X."/>
            <person name="Kong Y."/>
            <person name="Jiang Z."/>
            <person name="Chourrout D."/>
            <person name="Li R."/>
            <person name="Bao Z."/>
        </authorList>
    </citation>
    <scope>NUCLEOTIDE SEQUENCE [LARGE SCALE GENOMIC DNA]</scope>
    <source>
        <strain evidence="4 5">PY_sf001</strain>
    </source>
</reference>
<keyword evidence="2" id="KW-0732">Signal</keyword>
<dbReference type="GO" id="GO:0004222">
    <property type="term" value="F:metalloendopeptidase activity"/>
    <property type="evidence" value="ECO:0007669"/>
    <property type="project" value="UniProtKB-UniRule"/>
</dbReference>
<dbReference type="EC" id="3.4.24.-" evidence="2"/>
<feature type="binding site" evidence="1">
    <location>
        <position position="209"/>
    </location>
    <ligand>
        <name>Zn(2+)</name>
        <dbReference type="ChEBI" id="CHEBI:29105"/>
        <note>catalytic</note>
    </ligand>
</feature>
<evidence type="ECO:0000256" key="2">
    <source>
        <dbReference type="RuleBase" id="RU361183"/>
    </source>
</evidence>
<keyword evidence="1 2" id="KW-0482">Metalloprotease</keyword>
<dbReference type="PROSITE" id="PS51864">
    <property type="entry name" value="ASTACIN"/>
    <property type="match status" value="1"/>
</dbReference>
<evidence type="ECO:0000256" key="1">
    <source>
        <dbReference type="PROSITE-ProRule" id="PRU01211"/>
    </source>
</evidence>
<dbReference type="PANTHER" id="PTHR10127">
    <property type="entry name" value="DISCOIDIN, CUB, EGF, LAMININ , AND ZINC METALLOPROTEASE DOMAIN CONTAINING"/>
    <property type="match status" value="1"/>
</dbReference>
<comment type="caution">
    <text evidence="1">Lacks conserved residue(s) required for the propagation of feature annotation.</text>
</comment>
<sequence length="320" mass="36496">MRLETGLRAMVAVCILFHGSHALIIGNTDNKAEDVDICATRTPESTGAFKNKFGQLPGPPGQTCTSDLCHEENTDNYNLHMELKKSNQHLIEGDILCQDTKILPGQRVVTKKTKLWKPKIKYKIEDTFDNQQKKAIRGALKDVETRVQQDTDSCAFSLTEEEHITDDQHILFKKGSGYFTAVGKQATQKKPHNITVSTVRNINAGSVKHELMHALGFWHEHARPDRDRYITINYKNILPKQETNFIKLSDNQVKPTYTKIGYDPCSILHYGPKAFSFSKDKDTIVLNSKYYKTCMGQRVKLTDSDVERIQNMFDCSKNRR</sequence>
<feature type="chain" id="PRO_5011816929" description="Metalloendopeptidase" evidence="2">
    <location>
        <begin position="23"/>
        <end position="320"/>
    </location>
</feature>
<evidence type="ECO:0000313" key="4">
    <source>
        <dbReference type="EMBL" id="OWF45480.1"/>
    </source>
</evidence>
<dbReference type="PANTHER" id="PTHR10127:SF855">
    <property type="entry name" value="ASTACIN-LIKE METALLOENDOPEPTIDASE"/>
    <property type="match status" value="1"/>
</dbReference>
<keyword evidence="5" id="KW-1185">Reference proteome</keyword>
<keyword evidence="1 2" id="KW-0479">Metal-binding</keyword>
<dbReference type="InterPro" id="IPR001506">
    <property type="entry name" value="Peptidase_M12A"/>
</dbReference>
<evidence type="ECO:0000259" key="3">
    <source>
        <dbReference type="PROSITE" id="PS51864"/>
    </source>
</evidence>
<organism evidence="4 5">
    <name type="scientific">Mizuhopecten yessoensis</name>
    <name type="common">Japanese scallop</name>
    <name type="synonym">Patinopecten yessoensis</name>
    <dbReference type="NCBI Taxonomy" id="6573"/>
    <lineage>
        <taxon>Eukaryota</taxon>
        <taxon>Metazoa</taxon>
        <taxon>Spiralia</taxon>
        <taxon>Lophotrochozoa</taxon>
        <taxon>Mollusca</taxon>
        <taxon>Bivalvia</taxon>
        <taxon>Autobranchia</taxon>
        <taxon>Pteriomorphia</taxon>
        <taxon>Pectinida</taxon>
        <taxon>Pectinoidea</taxon>
        <taxon>Pectinidae</taxon>
        <taxon>Mizuhopecten</taxon>
    </lineage>
</organism>
<dbReference type="SMART" id="SM00235">
    <property type="entry name" value="ZnMc"/>
    <property type="match status" value="1"/>
</dbReference>
<comment type="cofactor">
    <cofactor evidence="1 2">
        <name>Zn(2+)</name>
        <dbReference type="ChEBI" id="CHEBI:29105"/>
    </cofactor>
    <text evidence="1 2">Binds 1 zinc ion per subunit.</text>
</comment>
<name>A0A210Q9R1_MIZYE</name>
<evidence type="ECO:0000313" key="5">
    <source>
        <dbReference type="Proteomes" id="UP000242188"/>
    </source>
</evidence>
<dbReference type="AlphaFoldDB" id="A0A210Q9R1"/>
<dbReference type="STRING" id="6573.A0A210Q9R1"/>
<dbReference type="InterPro" id="IPR006026">
    <property type="entry name" value="Peptidase_Metallo"/>
</dbReference>
<keyword evidence="1 2" id="KW-0862">Zinc</keyword>
<feature type="active site" evidence="1">
    <location>
        <position position="210"/>
    </location>
</feature>
<dbReference type="InterPro" id="IPR024079">
    <property type="entry name" value="MetalloPept_cat_dom_sf"/>
</dbReference>
<dbReference type="EMBL" id="NEDP02004497">
    <property type="protein sequence ID" value="OWF45480.1"/>
    <property type="molecule type" value="Genomic_DNA"/>
</dbReference>
<dbReference type="PRINTS" id="PR00480">
    <property type="entry name" value="ASTACIN"/>
</dbReference>
<dbReference type="GO" id="GO:0006508">
    <property type="term" value="P:proteolysis"/>
    <property type="evidence" value="ECO:0007669"/>
    <property type="project" value="UniProtKB-KW"/>
</dbReference>
<feature type="signal peptide" evidence="2">
    <location>
        <begin position="1"/>
        <end position="22"/>
    </location>
</feature>
<dbReference type="Proteomes" id="UP000242188">
    <property type="component" value="Unassembled WGS sequence"/>
</dbReference>
<dbReference type="SUPFAM" id="SSF55486">
    <property type="entry name" value="Metalloproteases ('zincins'), catalytic domain"/>
    <property type="match status" value="1"/>
</dbReference>